<dbReference type="InterPro" id="IPR000182">
    <property type="entry name" value="GNAT_dom"/>
</dbReference>
<organism evidence="4 5">
    <name type="scientific">bacterium (Candidatus Ratteibacteria) CG01_land_8_20_14_3_00_40_19</name>
    <dbReference type="NCBI Taxonomy" id="2014290"/>
    <lineage>
        <taxon>Bacteria</taxon>
        <taxon>Candidatus Ratteibacteria</taxon>
    </lineage>
</organism>
<evidence type="ECO:0000256" key="1">
    <source>
        <dbReference type="ARBA" id="ARBA00022679"/>
    </source>
</evidence>
<dbReference type="SUPFAM" id="SSF55729">
    <property type="entry name" value="Acyl-CoA N-acyltransferases (Nat)"/>
    <property type="match status" value="1"/>
</dbReference>
<keyword evidence="1 4" id="KW-0808">Transferase</keyword>
<keyword evidence="2" id="KW-0012">Acyltransferase</keyword>
<dbReference type="PANTHER" id="PTHR43626:SF4">
    <property type="entry name" value="GCN5-RELATED N-ACETYLTRANSFERASE 2, CHLOROPLASTIC"/>
    <property type="match status" value="1"/>
</dbReference>
<dbReference type="GO" id="GO:0005737">
    <property type="term" value="C:cytoplasm"/>
    <property type="evidence" value="ECO:0007669"/>
    <property type="project" value="TreeGrafter"/>
</dbReference>
<dbReference type="PANTHER" id="PTHR43626">
    <property type="entry name" value="ACYL-COA N-ACYLTRANSFERASE"/>
    <property type="match status" value="1"/>
</dbReference>
<comment type="caution">
    <text evidence="4">The sequence shown here is derived from an EMBL/GenBank/DDBJ whole genome shotgun (WGS) entry which is preliminary data.</text>
</comment>
<evidence type="ECO:0000313" key="4">
    <source>
        <dbReference type="EMBL" id="PIV64573.1"/>
    </source>
</evidence>
<evidence type="ECO:0000313" key="5">
    <source>
        <dbReference type="Proteomes" id="UP000228886"/>
    </source>
</evidence>
<dbReference type="Pfam" id="PF00583">
    <property type="entry name" value="Acetyltransf_1"/>
    <property type="match status" value="1"/>
</dbReference>
<dbReference type="EMBL" id="PETL01000075">
    <property type="protein sequence ID" value="PIV64573.1"/>
    <property type="molecule type" value="Genomic_DNA"/>
</dbReference>
<dbReference type="Gene3D" id="3.40.630.30">
    <property type="match status" value="1"/>
</dbReference>
<gene>
    <name evidence="4" type="ORF">COS11_01475</name>
</gene>
<dbReference type="InterPro" id="IPR045039">
    <property type="entry name" value="NSI-like"/>
</dbReference>
<dbReference type="AlphaFoldDB" id="A0A2M7EA06"/>
<name>A0A2M7EA06_9BACT</name>
<dbReference type="PROSITE" id="PS51186">
    <property type="entry name" value="GNAT"/>
    <property type="match status" value="1"/>
</dbReference>
<sequence length="149" mass="17422">MIRKAKMEDVPKLQKLINSFANEGKMLPIALTQLYENLRDFWVYEKKDKTVACCRLHITWKDLGEIRSLAVVEEEQRCGIGNLLLEKALDEARNLNLKKVFALTYVPAFFEKHGFFRVPKSKLPRKIWSECLNCPKFPKCDEIAVMKEM</sequence>
<dbReference type="InterPro" id="IPR016181">
    <property type="entry name" value="Acyl_CoA_acyltransferase"/>
</dbReference>
<accession>A0A2M7EA06</accession>
<reference evidence="5" key="1">
    <citation type="submission" date="2017-09" db="EMBL/GenBank/DDBJ databases">
        <title>Depth-based differentiation of microbial function through sediment-hosted aquifers and enrichment of novel symbionts in the deep terrestrial subsurface.</title>
        <authorList>
            <person name="Probst A.J."/>
            <person name="Ladd B."/>
            <person name="Jarett J.K."/>
            <person name="Geller-Mcgrath D.E."/>
            <person name="Sieber C.M.K."/>
            <person name="Emerson J.B."/>
            <person name="Anantharaman K."/>
            <person name="Thomas B.C."/>
            <person name="Malmstrom R."/>
            <person name="Stieglmeier M."/>
            <person name="Klingl A."/>
            <person name="Woyke T."/>
            <person name="Ryan C.M."/>
            <person name="Banfield J.F."/>
        </authorList>
    </citation>
    <scope>NUCLEOTIDE SEQUENCE [LARGE SCALE GENOMIC DNA]</scope>
</reference>
<protein>
    <submittedName>
        <fullName evidence="4">GNAT family N-acetyltransferase</fullName>
    </submittedName>
</protein>
<proteinExistence type="predicted"/>
<dbReference type="GO" id="GO:0008080">
    <property type="term" value="F:N-acetyltransferase activity"/>
    <property type="evidence" value="ECO:0007669"/>
    <property type="project" value="InterPro"/>
</dbReference>
<feature type="domain" description="N-acetyltransferase" evidence="3">
    <location>
        <begin position="1"/>
        <end position="135"/>
    </location>
</feature>
<evidence type="ECO:0000259" key="3">
    <source>
        <dbReference type="PROSITE" id="PS51186"/>
    </source>
</evidence>
<dbReference type="CDD" id="cd04301">
    <property type="entry name" value="NAT_SF"/>
    <property type="match status" value="1"/>
</dbReference>
<dbReference type="Proteomes" id="UP000228886">
    <property type="component" value="Unassembled WGS sequence"/>
</dbReference>
<dbReference type="NCBIfam" id="NF005840">
    <property type="entry name" value="PRK07757.1"/>
    <property type="match status" value="1"/>
</dbReference>
<evidence type="ECO:0000256" key="2">
    <source>
        <dbReference type="ARBA" id="ARBA00023315"/>
    </source>
</evidence>